<feature type="binding site" evidence="3">
    <location>
        <position position="13"/>
    </location>
    <ligand>
        <name>substrate</name>
    </ligand>
</feature>
<dbReference type="Pfam" id="PF01678">
    <property type="entry name" value="DAP_epimerase"/>
    <property type="match status" value="2"/>
</dbReference>
<dbReference type="GO" id="GO:0005829">
    <property type="term" value="C:cytosol"/>
    <property type="evidence" value="ECO:0007669"/>
    <property type="project" value="TreeGrafter"/>
</dbReference>
<evidence type="ECO:0000256" key="4">
    <source>
        <dbReference type="NCBIfam" id="TIGR00652"/>
    </source>
</evidence>
<comment type="subunit">
    <text evidence="3">Homodimer.</text>
</comment>
<protein>
    <recommendedName>
        <fullName evidence="3 4">Diaminopimelate epimerase</fullName>
        <shortName evidence="3">DAP epimerase</shortName>
        <ecNumber evidence="3 4">5.1.1.7</ecNumber>
    </recommendedName>
    <alternativeName>
        <fullName evidence="3">PLP-independent amino acid racemase</fullName>
    </alternativeName>
</protein>
<comment type="catalytic activity">
    <reaction evidence="3">
        <text>(2S,6S)-2,6-diaminopimelate = meso-2,6-diaminopimelate</text>
        <dbReference type="Rhea" id="RHEA:15393"/>
        <dbReference type="ChEBI" id="CHEBI:57609"/>
        <dbReference type="ChEBI" id="CHEBI:57791"/>
        <dbReference type="EC" id="5.1.1.7"/>
    </reaction>
</comment>
<evidence type="ECO:0000313" key="6">
    <source>
        <dbReference type="Proteomes" id="UP001403385"/>
    </source>
</evidence>
<dbReference type="Gene3D" id="3.10.310.10">
    <property type="entry name" value="Diaminopimelate Epimerase, Chain A, domain 1"/>
    <property type="match status" value="2"/>
</dbReference>
<dbReference type="PANTHER" id="PTHR31689">
    <property type="entry name" value="DIAMINOPIMELATE EPIMERASE, CHLOROPLASTIC"/>
    <property type="match status" value="1"/>
</dbReference>
<comment type="function">
    <text evidence="3">Catalyzes the stereoinversion of LL-2,6-diaminopimelate (L,L-DAP) to meso-diaminopimelate (meso-DAP), a precursor of L-lysine and an essential component of the bacterial peptidoglycan.</text>
</comment>
<dbReference type="AlphaFoldDB" id="A0AAW9SD72"/>
<keyword evidence="3" id="KW-0457">Lysine biosynthesis</keyword>
<keyword evidence="3" id="KW-0028">Amino-acid biosynthesis</keyword>
<dbReference type="PANTHER" id="PTHR31689:SF0">
    <property type="entry name" value="DIAMINOPIMELATE EPIMERASE"/>
    <property type="match status" value="1"/>
</dbReference>
<feature type="binding site" evidence="3">
    <location>
        <begin position="188"/>
        <end position="189"/>
    </location>
    <ligand>
        <name>substrate</name>
    </ligand>
</feature>
<feature type="site" description="Could be important to modulate the pK values of the two catalytic cysteine residues" evidence="3">
    <location>
        <position position="138"/>
    </location>
</feature>
<comment type="caution">
    <text evidence="3">Lacks conserved residue(s) required for the propagation of feature annotation.</text>
</comment>
<proteinExistence type="inferred from homology"/>
<sequence>MLVNFYKYQGTGNDFVIIDDREEQFDIANYQLVNWLCHRRFGIGADGLILLRNAEGYDFRMVYFNADGHEGSMCGNGGRCIVAFAKFLGIFDKQTSFIAVDGPHQAFVKEGLVHLKMGNVEEIETGKDFFFMDTGSPHYIQFVKNIEDIDVVKEGQKIRYNDRFAAEGTNVNFVQKSDNNSIKVRTYERGVEDETLSCGTGVTASAIAANQQGMQSPIDVEALGGNLQIAFQQTNHLYQDIYLTGPAQQVFKGTIDTQLFKG</sequence>
<dbReference type="NCBIfam" id="TIGR00652">
    <property type="entry name" value="DapF"/>
    <property type="match status" value="1"/>
</dbReference>
<dbReference type="EMBL" id="JBDKWZ010000013">
    <property type="protein sequence ID" value="MEN7550279.1"/>
    <property type="molecule type" value="Genomic_DNA"/>
</dbReference>
<evidence type="ECO:0000313" key="5">
    <source>
        <dbReference type="EMBL" id="MEN7550279.1"/>
    </source>
</evidence>
<comment type="subcellular location">
    <subcellularLocation>
        <location evidence="3">Cytoplasm</location>
    </subcellularLocation>
</comment>
<keyword evidence="3" id="KW-0963">Cytoplasm</keyword>
<name>A0AAW9SD72_9BACT</name>
<gene>
    <name evidence="3 5" type="primary">dapF</name>
    <name evidence="5" type="ORF">AAG747_20335</name>
</gene>
<feature type="binding site" evidence="3">
    <location>
        <position position="170"/>
    </location>
    <ligand>
        <name>substrate</name>
    </ligand>
</feature>
<feature type="active site" description="Proton donor" evidence="3">
    <location>
        <position position="74"/>
    </location>
</feature>
<dbReference type="GO" id="GO:0008837">
    <property type="term" value="F:diaminopimelate epimerase activity"/>
    <property type="evidence" value="ECO:0007669"/>
    <property type="project" value="UniProtKB-UniRule"/>
</dbReference>
<feature type="binding site" evidence="3">
    <location>
        <begin position="75"/>
        <end position="76"/>
    </location>
    <ligand>
        <name>substrate</name>
    </ligand>
</feature>
<feature type="active site" description="Proton acceptor" evidence="3">
    <location>
        <position position="198"/>
    </location>
</feature>
<dbReference type="HAMAP" id="MF_00197">
    <property type="entry name" value="DAP_epimerase"/>
    <property type="match status" value="1"/>
</dbReference>
<keyword evidence="2 3" id="KW-0413">Isomerase</keyword>
<organism evidence="5 6">
    <name type="scientific">Rapidithrix thailandica</name>
    <dbReference type="NCBI Taxonomy" id="413964"/>
    <lineage>
        <taxon>Bacteria</taxon>
        <taxon>Pseudomonadati</taxon>
        <taxon>Bacteroidota</taxon>
        <taxon>Cytophagia</taxon>
        <taxon>Cytophagales</taxon>
        <taxon>Flammeovirgaceae</taxon>
        <taxon>Rapidithrix</taxon>
    </lineage>
</organism>
<evidence type="ECO:0000256" key="3">
    <source>
        <dbReference type="HAMAP-Rule" id="MF_00197"/>
    </source>
</evidence>
<dbReference type="RefSeq" id="WP_346823060.1">
    <property type="nucleotide sequence ID" value="NZ_JBDKWZ010000013.1"/>
</dbReference>
<dbReference type="Proteomes" id="UP001403385">
    <property type="component" value="Unassembled WGS sequence"/>
</dbReference>
<comment type="pathway">
    <text evidence="3">Amino-acid biosynthesis; L-lysine biosynthesis via DAP pathway; DL-2,6-diaminopimelate from LL-2,6-diaminopimelate: step 1/1.</text>
</comment>
<feature type="site" description="Could be important to modulate the pK values of the two catalytic cysteine residues" evidence="3">
    <location>
        <position position="188"/>
    </location>
</feature>
<reference evidence="5 6" key="1">
    <citation type="submission" date="2024-04" db="EMBL/GenBank/DDBJ databases">
        <title>Novel genus in family Flammeovirgaceae.</title>
        <authorList>
            <person name="Nguyen T.H."/>
            <person name="Vuong T.Q."/>
            <person name="Le H."/>
            <person name="Kim S.-G."/>
        </authorList>
    </citation>
    <scope>NUCLEOTIDE SEQUENCE [LARGE SCALE GENOMIC DNA]</scope>
    <source>
        <strain evidence="5 6">JCM 23209</strain>
    </source>
</reference>
<dbReference type="SUPFAM" id="SSF54506">
    <property type="entry name" value="Diaminopimelate epimerase-like"/>
    <property type="match status" value="2"/>
</dbReference>
<comment type="similarity">
    <text evidence="1 3">Belongs to the diaminopimelate epimerase family.</text>
</comment>
<comment type="caution">
    <text evidence="5">The sequence shown here is derived from an EMBL/GenBank/DDBJ whole genome shotgun (WGS) entry which is preliminary data.</text>
</comment>
<dbReference type="GO" id="GO:0009089">
    <property type="term" value="P:lysine biosynthetic process via diaminopimelate"/>
    <property type="evidence" value="ECO:0007669"/>
    <property type="project" value="UniProtKB-UniRule"/>
</dbReference>
<feature type="binding site" evidence="3">
    <location>
        <begin position="199"/>
        <end position="200"/>
    </location>
    <ligand>
        <name>substrate</name>
    </ligand>
</feature>
<feature type="binding site" evidence="3">
    <location>
        <position position="65"/>
    </location>
    <ligand>
        <name>substrate</name>
    </ligand>
</feature>
<evidence type="ECO:0000256" key="1">
    <source>
        <dbReference type="ARBA" id="ARBA00010219"/>
    </source>
</evidence>
<dbReference type="EC" id="5.1.1.7" evidence="3 4"/>
<evidence type="ECO:0000256" key="2">
    <source>
        <dbReference type="ARBA" id="ARBA00023235"/>
    </source>
</evidence>
<dbReference type="InterPro" id="IPR001653">
    <property type="entry name" value="DAP_epimerase_DapF"/>
</dbReference>
<keyword evidence="6" id="KW-1185">Reference proteome</keyword>
<accession>A0AAW9SD72</accession>